<comment type="caution">
    <text evidence="7">Lacks conserved residue(s) required for the propagation of feature annotation.</text>
</comment>
<keyword evidence="3 7" id="KW-0545">Nucleotide biosynthesis</keyword>
<name>A0ABV9L801_9FLAO</name>
<sequence length="371" mass="41143">MKNTITLHDLTFEKSISKTDVQHAVNGVAVRLNEDYRGKRPVFLTVLNGAFLFSAELIKKFDHECEMSFIKVASYDGTQQSDEIHTVMGAEPSLKGRDVIVVEDIVDSGNTIETIIKILEQEEVASYRIASLLYKPEAYKKPYKVDYIGLEISNDFVVGFGLDYNGLGRNLTSIYKLKKTHMTNLVLFGPPGAGKGTQAEVLKEKYDLVHISTGDVFRYNIKNATELGTLAKSYIDKGQLVPDTVTIDMLSAEVEKNADAKGFIFDGFPRTEAQADALATLLASKNTEVAGMVALEVDDEVLVQRLLERGKTSGRADDADEDVIRNRIKVYYAETAILKGYYEKQDKYHGVDGVGSIEEITARLSDVIDTL</sequence>
<dbReference type="CDD" id="cd01428">
    <property type="entry name" value="ADK"/>
    <property type="match status" value="1"/>
</dbReference>
<dbReference type="InterPro" id="IPR029057">
    <property type="entry name" value="PRTase-like"/>
</dbReference>
<keyword evidence="7" id="KW-0067">ATP-binding</keyword>
<evidence type="ECO:0000256" key="2">
    <source>
        <dbReference type="ARBA" id="ARBA00022723"/>
    </source>
</evidence>
<keyword evidence="2" id="KW-0479">Metal-binding</keyword>
<evidence type="ECO:0000256" key="4">
    <source>
        <dbReference type="ARBA" id="ARBA00022741"/>
    </source>
</evidence>
<dbReference type="SUPFAM" id="SSF53271">
    <property type="entry name" value="PRTase-like"/>
    <property type="match status" value="1"/>
</dbReference>
<dbReference type="RefSeq" id="WP_081965013.1">
    <property type="nucleotide sequence ID" value="NZ_JBHSHB010000009.1"/>
</dbReference>
<feature type="binding site" evidence="7">
    <location>
        <position position="218"/>
    </location>
    <ligand>
        <name>AMP</name>
        <dbReference type="ChEBI" id="CHEBI:456215"/>
    </ligand>
</feature>
<keyword evidence="7" id="KW-0963">Cytoplasm</keyword>
<dbReference type="Gene3D" id="3.40.50.2020">
    <property type="match status" value="1"/>
</dbReference>
<dbReference type="InterPro" id="IPR005904">
    <property type="entry name" value="Hxn_phspho_trans"/>
</dbReference>
<keyword evidence="6" id="KW-0460">Magnesium</keyword>
<evidence type="ECO:0000313" key="10">
    <source>
        <dbReference type="Proteomes" id="UP001595878"/>
    </source>
</evidence>
<feature type="binding site" evidence="7">
    <location>
        <position position="309"/>
    </location>
    <ligand>
        <name>ATP</name>
        <dbReference type="ChEBI" id="CHEBI:30616"/>
    </ligand>
</feature>
<dbReference type="NCBIfam" id="NF011104">
    <property type="entry name" value="PRK14531.1"/>
    <property type="match status" value="1"/>
</dbReference>
<protein>
    <recommendedName>
        <fullName evidence="7">Adenylate kinase</fullName>
        <shortName evidence="7">AK</shortName>
        <ecNumber evidence="7">2.7.4.3</ecNumber>
    </recommendedName>
    <alternativeName>
        <fullName evidence="7">ATP-AMP transphosphorylase</fullName>
    </alternativeName>
    <alternativeName>
        <fullName evidence="7">ATP:AMP phosphotransferase</fullName>
    </alternativeName>
    <alternativeName>
        <fullName evidence="7">Adenylate monophosphate kinase</fullName>
    </alternativeName>
</protein>
<feature type="binding site" evidence="7">
    <location>
        <begin position="192"/>
        <end position="197"/>
    </location>
    <ligand>
        <name>ATP</name>
        <dbReference type="ChEBI" id="CHEBI:30616"/>
    </ligand>
</feature>
<keyword evidence="5 7" id="KW-0418">Kinase</keyword>
<comment type="function">
    <text evidence="7">Catalyzes the reversible transfer of the terminal phosphate group between ATP and AMP. Plays an important role in cellular energy homeostasis and in adenine nucleotide metabolism.</text>
</comment>
<dbReference type="NCBIfam" id="NF011100">
    <property type="entry name" value="PRK14527.1"/>
    <property type="match status" value="1"/>
</dbReference>
<dbReference type="NCBIfam" id="NF001381">
    <property type="entry name" value="PRK00279.1-3"/>
    <property type="match status" value="1"/>
</dbReference>
<dbReference type="NCBIfam" id="TIGR01203">
    <property type="entry name" value="HGPRTase"/>
    <property type="match status" value="1"/>
</dbReference>
<feature type="binding site" evidence="7">
    <location>
        <begin position="267"/>
        <end position="270"/>
    </location>
    <ligand>
        <name>AMP</name>
        <dbReference type="ChEBI" id="CHEBI:456215"/>
    </ligand>
</feature>
<dbReference type="Proteomes" id="UP001595878">
    <property type="component" value="Unassembled WGS sequence"/>
</dbReference>
<dbReference type="NCBIfam" id="NF011105">
    <property type="entry name" value="PRK14532.1"/>
    <property type="match status" value="1"/>
</dbReference>
<comment type="domain">
    <text evidence="7">Consists of three domains, a large central CORE domain and two small peripheral domains, NMPbind and LID, which undergo movements during catalysis. The LID domain closes over the site of phosphoryl transfer upon ATP binding. Assembling and dissambling the active center during each catalytic cycle provides an effective means to prevent ATP hydrolysis.</text>
</comment>
<dbReference type="EMBL" id="JBHSHB010000009">
    <property type="protein sequence ID" value="MFC4690079.1"/>
    <property type="molecule type" value="Genomic_DNA"/>
</dbReference>
<comment type="subcellular location">
    <subcellularLocation>
        <location evidence="7">Cytoplasm</location>
    </subcellularLocation>
</comment>
<dbReference type="Gene3D" id="3.40.50.300">
    <property type="entry name" value="P-loop containing nucleotide triphosphate hydrolases"/>
    <property type="match status" value="1"/>
</dbReference>
<feature type="binding site" evidence="7">
    <location>
        <position position="315"/>
    </location>
    <ligand>
        <name>AMP</name>
        <dbReference type="ChEBI" id="CHEBI:456215"/>
    </ligand>
</feature>
<reference evidence="10" key="1">
    <citation type="journal article" date="2019" name="Int. J. Syst. Evol. Microbiol.">
        <title>The Global Catalogue of Microorganisms (GCM) 10K type strain sequencing project: providing services to taxonomists for standard genome sequencing and annotation.</title>
        <authorList>
            <consortium name="The Broad Institute Genomics Platform"/>
            <consortium name="The Broad Institute Genome Sequencing Center for Infectious Disease"/>
            <person name="Wu L."/>
            <person name="Ma J."/>
        </authorList>
    </citation>
    <scope>NUCLEOTIDE SEQUENCE [LARGE SCALE GENOMIC DNA]</scope>
    <source>
        <strain evidence="10">CGMCC 4.7427</strain>
    </source>
</reference>
<feature type="region of interest" description="NMP" evidence="7">
    <location>
        <begin position="212"/>
        <end position="241"/>
    </location>
</feature>
<evidence type="ECO:0000256" key="3">
    <source>
        <dbReference type="ARBA" id="ARBA00022727"/>
    </source>
</evidence>
<dbReference type="InterPro" id="IPR033690">
    <property type="entry name" value="Adenylat_kinase_CS"/>
</dbReference>
<dbReference type="PROSITE" id="PS00113">
    <property type="entry name" value="ADENYLATE_KINASE"/>
    <property type="match status" value="1"/>
</dbReference>
<dbReference type="InterPro" id="IPR027417">
    <property type="entry name" value="P-loop_NTPase"/>
</dbReference>
<evidence type="ECO:0000259" key="8">
    <source>
        <dbReference type="Pfam" id="PF00156"/>
    </source>
</evidence>
<dbReference type="Pfam" id="PF00156">
    <property type="entry name" value="Pribosyltran"/>
    <property type="match status" value="1"/>
</dbReference>
<evidence type="ECO:0000256" key="1">
    <source>
        <dbReference type="ARBA" id="ARBA00022679"/>
    </source>
</evidence>
<dbReference type="CDD" id="cd06223">
    <property type="entry name" value="PRTases_typeI"/>
    <property type="match status" value="1"/>
</dbReference>
<dbReference type="InterPro" id="IPR000850">
    <property type="entry name" value="Adenylat/UMP-CMP_kin"/>
</dbReference>
<keyword evidence="4 7" id="KW-0547">Nucleotide-binding</keyword>
<dbReference type="Pfam" id="PF00406">
    <property type="entry name" value="ADK"/>
    <property type="match status" value="1"/>
</dbReference>
<dbReference type="SUPFAM" id="SSF52540">
    <property type="entry name" value="P-loop containing nucleoside triphosphate hydrolases"/>
    <property type="match status" value="1"/>
</dbReference>
<feature type="binding site" evidence="7">
    <location>
        <position position="213"/>
    </location>
    <ligand>
        <name>AMP</name>
        <dbReference type="ChEBI" id="CHEBI:456215"/>
    </ligand>
</feature>
<dbReference type="PRINTS" id="PR00094">
    <property type="entry name" value="ADENYLTKNASE"/>
</dbReference>
<evidence type="ECO:0000313" key="9">
    <source>
        <dbReference type="EMBL" id="MFC4690079.1"/>
    </source>
</evidence>
<comment type="subunit">
    <text evidence="7">Monomer.</text>
</comment>
<dbReference type="HAMAP" id="MF_00235">
    <property type="entry name" value="Adenylate_kinase_Adk"/>
    <property type="match status" value="1"/>
</dbReference>
<feature type="binding site" evidence="7">
    <location>
        <begin position="239"/>
        <end position="241"/>
    </location>
    <ligand>
        <name>AMP</name>
        <dbReference type="ChEBI" id="CHEBI:456215"/>
    </ligand>
</feature>
<accession>A0ABV9L801</accession>
<dbReference type="EC" id="2.7.4.3" evidence="7"/>
<comment type="similarity">
    <text evidence="7">Belongs to the adenylate kinase family.</text>
</comment>
<feature type="binding site" evidence="7">
    <location>
        <position position="355"/>
    </location>
    <ligand>
        <name>ATP</name>
        <dbReference type="ChEBI" id="CHEBI:30616"/>
    </ligand>
</feature>
<evidence type="ECO:0000256" key="7">
    <source>
        <dbReference type="HAMAP-Rule" id="MF_00235"/>
    </source>
</evidence>
<dbReference type="InterPro" id="IPR000836">
    <property type="entry name" value="PRTase_dom"/>
</dbReference>
<proteinExistence type="inferred from homology"/>
<keyword evidence="1 7" id="KW-0808">Transferase</keyword>
<keyword evidence="10" id="KW-1185">Reference proteome</keyword>
<comment type="caution">
    <text evidence="9">The sequence shown here is derived from an EMBL/GenBank/DDBJ whole genome shotgun (WGS) entry which is preliminary data.</text>
</comment>
<feature type="binding site" evidence="7">
    <location>
        <position position="327"/>
    </location>
    <ligand>
        <name>AMP</name>
        <dbReference type="ChEBI" id="CHEBI:456215"/>
    </ligand>
</feature>
<organism evidence="9 10">
    <name type="scientific">Dokdonia genika</name>
    <dbReference type="NCBI Taxonomy" id="308113"/>
    <lineage>
        <taxon>Bacteria</taxon>
        <taxon>Pseudomonadati</taxon>
        <taxon>Bacteroidota</taxon>
        <taxon>Flavobacteriia</taxon>
        <taxon>Flavobacteriales</taxon>
        <taxon>Flavobacteriaceae</taxon>
        <taxon>Dokdonia</taxon>
    </lineage>
</organism>
<feature type="domain" description="Phosphoribosyltransferase" evidence="8">
    <location>
        <begin position="23"/>
        <end position="164"/>
    </location>
</feature>
<comment type="pathway">
    <text evidence="7">Purine metabolism; AMP biosynthesis via salvage pathway; AMP from ADP: step 1/1.</text>
</comment>
<feature type="binding site" evidence="7">
    <location>
        <position position="274"/>
    </location>
    <ligand>
        <name>AMP</name>
        <dbReference type="ChEBI" id="CHEBI:456215"/>
    </ligand>
</feature>
<evidence type="ECO:0000256" key="6">
    <source>
        <dbReference type="ARBA" id="ARBA00022842"/>
    </source>
</evidence>
<gene>
    <name evidence="7" type="primary">adk</name>
    <name evidence="9" type="ORF">ACFO5T_06525</name>
</gene>
<dbReference type="PANTHER" id="PTHR23359">
    <property type="entry name" value="NUCLEOTIDE KINASE"/>
    <property type="match status" value="1"/>
</dbReference>
<dbReference type="GO" id="GO:0004017">
    <property type="term" value="F:AMP kinase activity"/>
    <property type="evidence" value="ECO:0007669"/>
    <property type="project" value="UniProtKB-EC"/>
</dbReference>
<evidence type="ECO:0000256" key="5">
    <source>
        <dbReference type="ARBA" id="ARBA00022777"/>
    </source>
</evidence>
<comment type="catalytic activity">
    <reaction evidence="7">
        <text>AMP + ATP = 2 ADP</text>
        <dbReference type="Rhea" id="RHEA:12973"/>
        <dbReference type="ChEBI" id="CHEBI:30616"/>
        <dbReference type="ChEBI" id="CHEBI:456215"/>
        <dbReference type="ChEBI" id="CHEBI:456216"/>
        <dbReference type="EC" id="2.7.4.3"/>
    </reaction>
</comment>